<dbReference type="RefSeq" id="WP_014296628.1">
    <property type="nucleotide sequence ID" value="NC_016751.1"/>
</dbReference>
<dbReference type="Gene3D" id="3.30.43.10">
    <property type="entry name" value="Uridine Diphospho-n-acetylenolpyruvylglucosamine Reductase, domain 2"/>
    <property type="match status" value="1"/>
</dbReference>
<dbReference type="InterPro" id="IPR036318">
    <property type="entry name" value="FAD-bd_PCMH-like_sf"/>
</dbReference>
<dbReference type="HOGENOM" id="CLU_058050_0_0_0"/>
<reference evidence="3" key="2">
    <citation type="submission" date="2012-01" db="EMBL/GenBank/DDBJ databases">
        <title>Complete sequence of chromosome of Marinitoga piezophila KA3.</title>
        <authorList>
            <person name="Lucas S."/>
            <person name="Han J."/>
            <person name="Lapidus A."/>
            <person name="Cheng J.-F."/>
            <person name="Goodwin L."/>
            <person name="Pitluck S."/>
            <person name="Peters L."/>
            <person name="Mikhailova N."/>
            <person name="Teshima H."/>
            <person name="Detter J.C."/>
            <person name="Han C."/>
            <person name="Tapia R."/>
            <person name="Land M."/>
            <person name="Hauser L."/>
            <person name="Kyrpides N."/>
            <person name="Ivanova N."/>
            <person name="Pagani I."/>
            <person name="Jebbar M."/>
            <person name="Vannier P."/>
            <person name="Oger P."/>
            <person name="Cario A."/>
            <person name="Bartlett D."/>
            <person name="Noll K.M."/>
            <person name="Woyke T."/>
        </authorList>
    </citation>
    <scope>NUCLEOTIDE SEQUENCE [LARGE SCALE GENOMIC DNA]</scope>
    <source>
        <strain evidence="3">DSM 14283 / JCM 11233 / KA3</strain>
    </source>
</reference>
<dbReference type="GO" id="GO:0016491">
    <property type="term" value="F:oxidoreductase activity"/>
    <property type="evidence" value="ECO:0007669"/>
    <property type="project" value="InterPro"/>
</dbReference>
<dbReference type="Pfam" id="PF03450">
    <property type="entry name" value="CO_deh_flav_C"/>
    <property type="match status" value="1"/>
</dbReference>
<accession>H2J865</accession>
<dbReference type="SUPFAM" id="SSF55447">
    <property type="entry name" value="CO dehydrogenase flavoprotein C-terminal domain-like"/>
    <property type="match status" value="1"/>
</dbReference>
<feature type="domain" description="FAD-binding PCMH-type" evidence="1">
    <location>
        <begin position="1"/>
        <end position="170"/>
    </location>
</feature>
<dbReference type="InterPro" id="IPR016169">
    <property type="entry name" value="FAD-bd_PCMH_sub2"/>
</dbReference>
<name>H2J865_MARPK</name>
<dbReference type="Gene3D" id="3.30.465.10">
    <property type="match status" value="1"/>
</dbReference>
<dbReference type="SUPFAM" id="SSF56176">
    <property type="entry name" value="FAD-binding/transporter-associated domain-like"/>
    <property type="match status" value="1"/>
</dbReference>
<dbReference type="InterPro" id="IPR016167">
    <property type="entry name" value="FAD-bd_PCMH_sub1"/>
</dbReference>
<evidence type="ECO:0000313" key="2">
    <source>
        <dbReference type="EMBL" id="AEX85556.1"/>
    </source>
</evidence>
<dbReference type="SMART" id="SM01092">
    <property type="entry name" value="CO_deh_flav_C"/>
    <property type="match status" value="1"/>
</dbReference>
<gene>
    <name evidence="2" type="ordered locus">Marpi_1145</name>
</gene>
<dbReference type="Gene3D" id="3.30.390.50">
    <property type="entry name" value="CO dehydrogenase flavoprotein, C-terminal domain"/>
    <property type="match status" value="1"/>
</dbReference>
<dbReference type="EMBL" id="CP003257">
    <property type="protein sequence ID" value="AEX85556.1"/>
    <property type="molecule type" value="Genomic_DNA"/>
</dbReference>
<proteinExistence type="predicted"/>
<dbReference type="STRING" id="443254.Marpi_1145"/>
<dbReference type="InterPro" id="IPR051312">
    <property type="entry name" value="Diverse_Substr_Oxidored"/>
</dbReference>
<dbReference type="Pfam" id="PF00941">
    <property type="entry name" value="FAD_binding_5"/>
    <property type="match status" value="1"/>
</dbReference>
<evidence type="ECO:0000259" key="1">
    <source>
        <dbReference type="PROSITE" id="PS51387"/>
    </source>
</evidence>
<dbReference type="PROSITE" id="PS51387">
    <property type="entry name" value="FAD_PCMH"/>
    <property type="match status" value="1"/>
</dbReference>
<dbReference type="AlphaFoldDB" id="H2J865"/>
<organism evidence="2 3">
    <name type="scientific">Marinitoga piezophila (strain DSM 14283 / JCM 11233 / KA3)</name>
    <dbReference type="NCBI Taxonomy" id="443254"/>
    <lineage>
        <taxon>Bacteria</taxon>
        <taxon>Thermotogati</taxon>
        <taxon>Thermotogota</taxon>
        <taxon>Thermotogae</taxon>
        <taxon>Petrotogales</taxon>
        <taxon>Petrotogaceae</taxon>
        <taxon>Marinitoga</taxon>
    </lineage>
</organism>
<dbReference type="GO" id="GO:0071949">
    <property type="term" value="F:FAD binding"/>
    <property type="evidence" value="ECO:0007669"/>
    <property type="project" value="InterPro"/>
</dbReference>
<reference evidence="2 3" key="1">
    <citation type="journal article" date="2012" name="J. Bacteriol.">
        <title>Complete Genome Sequence of the Thermophilic, Piezophilic, Heterotrophic Bacterium Marinitoga piezophila KA3.</title>
        <authorList>
            <person name="Lucas S."/>
            <person name="Han J."/>
            <person name="Lapidus A."/>
            <person name="Cheng J.F."/>
            <person name="Goodwin L.A."/>
            <person name="Pitluck S."/>
            <person name="Peters L."/>
            <person name="Mikhailova N."/>
            <person name="Teshima H."/>
            <person name="Detter J.C."/>
            <person name="Han C."/>
            <person name="Tapia R."/>
            <person name="Land M."/>
            <person name="Hauser L."/>
            <person name="Kyrpides N.C."/>
            <person name="Ivanova N."/>
            <person name="Pagani I."/>
            <person name="Vannier P."/>
            <person name="Oger P."/>
            <person name="Bartlett D.H."/>
            <person name="Noll K.M."/>
            <person name="Woyke T."/>
            <person name="Jebbar M."/>
        </authorList>
    </citation>
    <scope>NUCLEOTIDE SEQUENCE [LARGE SCALE GENOMIC DNA]</scope>
    <source>
        <strain evidence="3">DSM 14283 / JCM 11233 / KA3</strain>
    </source>
</reference>
<dbReference type="Proteomes" id="UP000007161">
    <property type="component" value="Chromosome"/>
</dbReference>
<sequence length="278" mass="32037">MKNIKYFKPKTIEEISKIKSENDARLLSGGTDLMVKMRAEIFNPEVIIDTKGLEKEEVKFYNGRVRIPINTTYDELIKNEEFNKRFPMIVEIIKKIGSPQIRNRATPIGNIANASPAGDFLLSMYLFDGNVEIKPSNKIMKISHFVTGPGKIKLKNDEFIYSIELKEMEGYKYYYEKVGKRNAMNISIISIGVLLKTDNDGKIEDIKVAYGSVGPTVERFEEIEEKMKGKKVSKELFEEMGEEYMKVINPITDVRATAEYRKKMVKNLLIKAYYELIK</sequence>
<dbReference type="PANTHER" id="PTHR42659">
    <property type="entry name" value="XANTHINE DEHYDROGENASE SUBUNIT C-RELATED"/>
    <property type="match status" value="1"/>
</dbReference>
<dbReference type="KEGG" id="mpz:Marpi_1145"/>
<dbReference type="eggNOG" id="COG1319">
    <property type="taxonomic scope" value="Bacteria"/>
</dbReference>
<evidence type="ECO:0000313" key="3">
    <source>
        <dbReference type="Proteomes" id="UP000007161"/>
    </source>
</evidence>
<dbReference type="InterPro" id="IPR016166">
    <property type="entry name" value="FAD-bd_PCMH"/>
</dbReference>
<dbReference type="OrthoDB" id="9789842at2"/>
<dbReference type="PANTHER" id="PTHR42659:SF9">
    <property type="entry name" value="XANTHINE DEHYDROGENASE FAD-BINDING SUBUNIT XDHB-RELATED"/>
    <property type="match status" value="1"/>
</dbReference>
<protein>
    <submittedName>
        <fullName evidence="2">Aerobic-type carbon monoxide dehydrogenase, middle subunit CoxM/CutM-like protein</fullName>
    </submittedName>
</protein>
<keyword evidence="3" id="KW-1185">Reference proteome</keyword>
<dbReference type="InterPro" id="IPR002346">
    <property type="entry name" value="Mopterin_DH_FAD-bd"/>
</dbReference>
<dbReference type="InterPro" id="IPR036683">
    <property type="entry name" value="CO_DH_flav_C_dom_sf"/>
</dbReference>
<dbReference type="InterPro" id="IPR005107">
    <property type="entry name" value="CO_DH_flav_C"/>
</dbReference>